<dbReference type="AlphaFoldDB" id="A0AAU9D1D8"/>
<dbReference type="Gene3D" id="3.40.50.150">
    <property type="entry name" value="Vaccinia Virus protein VP39"/>
    <property type="match status" value="1"/>
</dbReference>
<dbReference type="Proteomes" id="UP001321804">
    <property type="component" value="Chromosome"/>
</dbReference>
<organism evidence="1 2">
    <name type="scientific">Xylocopilactobacillus apis</name>
    <dbReference type="NCBI Taxonomy" id="2932183"/>
    <lineage>
        <taxon>Bacteria</taxon>
        <taxon>Bacillati</taxon>
        <taxon>Bacillota</taxon>
        <taxon>Bacilli</taxon>
        <taxon>Lactobacillales</taxon>
        <taxon>Lactobacillaceae</taxon>
        <taxon>Xylocopilactobacillus</taxon>
    </lineage>
</organism>
<keyword evidence="2" id="KW-1185">Reference proteome</keyword>
<name>A0AAU9D1D8_9LACO</name>
<accession>A0AAU9D1D8</accession>
<gene>
    <name evidence="1" type="ORF">KIMC2_08530</name>
</gene>
<dbReference type="KEGG" id="xak:KIMC2_08530"/>
<evidence type="ECO:0008006" key="3">
    <source>
        <dbReference type="Google" id="ProtNLM"/>
    </source>
</evidence>
<protein>
    <recommendedName>
        <fullName evidence="3">SAM-dependent methyltransferase</fullName>
    </recommendedName>
</protein>
<dbReference type="RefSeq" id="WP_317698201.1">
    <property type="nucleotide sequence ID" value="NZ_AP026801.1"/>
</dbReference>
<dbReference type="EMBL" id="AP026801">
    <property type="protein sequence ID" value="BDR56291.1"/>
    <property type="molecule type" value="Genomic_DNA"/>
</dbReference>
<sequence length="249" mass="28787">MTFEDYFARFKDLDLIFSLSIKEKIAAMNLAVEELTHSNYPRNPLPFLPLSEDEVLDLITLNLKSPDLEEKISALDHLLMDFRNVVRENLGLYCILNDHLIDDLVSYLNSPVLEIAAGNGFLSSQLSKKGLDITAVDNGEYKTETLNESNFFPIKQVDAIDYLSKNLEKYSTIVLAWSPDNSDLDLKVLNLIRQNKRKISFIVIGEHNGKTNSTKFWSEVRFINLKKMLRLNKEFPDFDLYHDRIYMVE</sequence>
<proteinExistence type="predicted"/>
<dbReference type="InterPro" id="IPR029063">
    <property type="entry name" value="SAM-dependent_MTases_sf"/>
</dbReference>
<reference evidence="1 2" key="1">
    <citation type="journal article" date="2023" name="Microbiol. Spectr.">
        <title>Symbiosis of Carpenter Bees with Uncharacterized Lactic Acid Bacteria Showing NAD Auxotrophy.</title>
        <authorList>
            <person name="Kawasaki S."/>
            <person name="Ozawa K."/>
            <person name="Mori T."/>
            <person name="Yamamoto A."/>
            <person name="Ito M."/>
            <person name="Ohkuma M."/>
            <person name="Sakamoto M."/>
            <person name="Matsutani M."/>
        </authorList>
    </citation>
    <scope>NUCLEOTIDE SEQUENCE [LARGE SCALE GENOMIC DNA]</scope>
    <source>
        <strain evidence="1 2">KimC2</strain>
    </source>
</reference>
<evidence type="ECO:0000313" key="2">
    <source>
        <dbReference type="Proteomes" id="UP001321804"/>
    </source>
</evidence>
<dbReference type="SUPFAM" id="SSF53335">
    <property type="entry name" value="S-adenosyl-L-methionine-dependent methyltransferases"/>
    <property type="match status" value="1"/>
</dbReference>
<evidence type="ECO:0000313" key="1">
    <source>
        <dbReference type="EMBL" id="BDR56291.1"/>
    </source>
</evidence>